<evidence type="ECO:0000256" key="8">
    <source>
        <dbReference type="ARBA" id="ARBA00048798"/>
    </source>
</evidence>
<evidence type="ECO:0000256" key="7">
    <source>
        <dbReference type="ARBA" id="ARBA00048212"/>
    </source>
</evidence>
<evidence type="ECO:0000313" key="11">
    <source>
        <dbReference type="Proteomes" id="UP000294692"/>
    </source>
</evidence>
<dbReference type="GO" id="GO:0004084">
    <property type="term" value="F:branched-chain-amino-acid transaminase activity"/>
    <property type="evidence" value="ECO:0007669"/>
    <property type="project" value="UniProtKB-EC"/>
</dbReference>
<dbReference type="InterPro" id="IPR050571">
    <property type="entry name" value="Class-IV_PLP-Dep_Aminotrnsfr"/>
</dbReference>
<proteinExistence type="inferred from homology"/>
<organism evidence="10 11">
    <name type="scientific">Paracandidimonas soli</name>
    <dbReference type="NCBI Taxonomy" id="1917182"/>
    <lineage>
        <taxon>Bacteria</taxon>
        <taxon>Pseudomonadati</taxon>
        <taxon>Pseudomonadota</taxon>
        <taxon>Betaproteobacteria</taxon>
        <taxon>Burkholderiales</taxon>
        <taxon>Alcaligenaceae</taxon>
        <taxon>Paracandidimonas</taxon>
    </lineage>
</organism>
<dbReference type="Gene3D" id="3.30.470.10">
    <property type="match status" value="1"/>
</dbReference>
<comment type="pathway">
    <text evidence="3">Amino-acid biosynthesis; L-valine biosynthesis; L-valine from pyruvate: step 4/4.</text>
</comment>
<dbReference type="InterPro" id="IPR043132">
    <property type="entry name" value="BCAT-like_C"/>
</dbReference>
<dbReference type="AlphaFoldDB" id="A0A4R3V6R1"/>
<evidence type="ECO:0000313" key="10">
    <source>
        <dbReference type="EMBL" id="TCU99048.1"/>
    </source>
</evidence>
<dbReference type="InterPro" id="IPR043131">
    <property type="entry name" value="BCAT-like_N"/>
</dbReference>
<name>A0A4R3V6R1_9BURK</name>
<dbReference type="GO" id="GO:0046394">
    <property type="term" value="P:carboxylic acid biosynthetic process"/>
    <property type="evidence" value="ECO:0007669"/>
    <property type="project" value="UniProtKB-ARBA"/>
</dbReference>
<dbReference type="RefSeq" id="WP_132476448.1">
    <property type="nucleotide sequence ID" value="NZ_JBEBWM010000016.1"/>
</dbReference>
<dbReference type="InterPro" id="IPR001544">
    <property type="entry name" value="Aminotrans_IV"/>
</dbReference>
<reference evidence="10 11" key="1">
    <citation type="submission" date="2019-03" db="EMBL/GenBank/DDBJ databases">
        <title>Genomic Encyclopedia of Type Strains, Phase IV (KMG-IV): sequencing the most valuable type-strain genomes for metagenomic binning, comparative biology and taxonomic classification.</title>
        <authorList>
            <person name="Goeker M."/>
        </authorList>
    </citation>
    <scope>NUCLEOTIDE SEQUENCE [LARGE SCALE GENOMIC DNA]</scope>
    <source>
        <strain evidence="10 11">DSM 100048</strain>
    </source>
</reference>
<comment type="catalytic activity">
    <reaction evidence="9">
        <text>L-leucine + 2-oxoglutarate = 4-methyl-2-oxopentanoate + L-glutamate</text>
        <dbReference type="Rhea" id="RHEA:18321"/>
        <dbReference type="ChEBI" id="CHEBI:16810"/>
        <dbReference type="ChEBI" id="CHEBI:17865"/>
        <dbReference type="ChEBI" id="CHEBI:29985"/>
        <dbReference type="ChEBI" id="CHEBI:57427"/>
        <dbReference type="EC" id="2.6.1.42"/>
    </reaction>
</comment>
<evidence type="ECO:0000256" key="9">
    <source>
        <dbReference type="ARBA" id="ARBA00049229"/>
    </source>
</evidence>
<dbReference type="EMBL" id="SMBX01000004">
    <property type="protein sequence ID" value="TCU99048.1"/>
    <property type="molecule type" value="Genomic_DNA"/>
</dbReference>
<evidence type="ECO:0000256" key="2">
    <source>
        <dbReference type="ARBA" id="ARBA00004824"/>
    </source>
</evidence>
<comment type="function">
    <text evidence="1">Acts on leucine, isoleucine and valine.</text>
</comment>
<dbReference type="Pfam" id="PF01063">
    <property type="entry name" value="Aminotran_4"/>
    <property type="match status" value="1"/>
</dbReference>
<comment type="catalytic activity">
    <reaction evidence="7">
        <text>L-valine + 2-oxoglutarate = 3-methyl-2-oxobutanoate + L-glutamate</text>
        <dbReference type="Rhea" id="RHEA:24813"/>
        <dbReference type="ChEBI" id="CHEBI:11851"/>
        <dbReference type="ChEBI" id="CHEBI:16810"/>
        <dbReference type="ChEBI" id="CHEBI:29985"/>
        <dbReference type="ChEBI" id="CHEBI:57762"/>
        <dbReference type="EC" id="2.6.1.42"/>
    </reaction>
</comment>
<accession>A0A4R3V6R1</accession>
<evidence type="ECO:0000256" key="4">
    <source>
        <dbReference type="ARBA" id="ARBA00005072"/>
    </source>
</evidence>
<comment type="pathway">
    <text evidence="2">Amino-acid biosynthesis; L-isoleucine biosynthesis; L-isoleucine from 2-oxobutanoate: step 4/4.</text>
</comment>
<dbReference type="SUPFAM" id="SSF56752">
    <property type="entry name" value="D-aminoacid aminotransferase-like PLP-dependent enzymes"/>
    <property type="match status" value="1"/>
</dbReference>
<comment type="pathway">
    <text evidence="4">Amino-acid biosynthesis; L-leucine biosynthesis; L-leucine from 3-methyl-2-oxobutanoate: step 4/4.</text>
</comment>
<dbReference type="Gene3D" id="3.20.10.10">
    <property type="entry name" value="D-amino Acid Aminotransferase, subunit A, domain 2"/>
    <property type="match status" value="1"/>
</dbReference>
<evidence type="ECO:0000256" key="3">
    <source>
        <dbReference type="ARBA" id="ARBA00004931"/>
    </source>
</evidence>
<gene>
    <name evidence="10" type="ORF">EV686_104147</name>
</gene>
<dbReference type="GO" id="GO:0016829">
    <property type="term" value="F:lyase activity"/>
    <property type="evidence" value="ECO:0007669"/>
    <property type="project" value="UniProtKB-KW"/>
</dbReference>
<comment type="caution">
    <text evidence="10">The sequence shown here is derived from an EMBL/GenBank/DDBJ whole genome shotgun (WGS) entry which is preliminary data.</text>
</comment>
<evidence type="ECO:0000256" key="1">
    <source>
        <dbReference type="ARBA" id="ARBA00003109"/>
    </source>
</evidence>
<keyword evidence="11" id="KW-1185">Reference proteome</keyword>
<sequence length="221" mass="25179">MTSSPDTAQLIETMRVETGHRTPLRQLHLARLKRSCEALDFRFPKDLEKALDQRIARLDRHHLHRLRILVDRDGGHTLETGVLPPSPAAFSLLLQHAPREADQAWVRHKSTYRPWYAQAAQWLANNPDVFDVVYCDANDMVCEGSRTNIYIKDAAGRWLTPPVEAGILPGVQRQELLEQGLAHEAPVTRRELLQAREIRLSNALRGWHPAHLVRDHTNIGA</sequence>
<dbReference type="PANTHER" id="PTHR42743:SF11">
    <property type="entry name" value="AMINODEOXYCHORISMATE LYASE"/>
    <property type="match status" value="1"/>
</dbReference>
<comment type="catalytic activity">
    <reaction evidence="8">
        <text>L-isoleucine + 2-oxoglutarate = (S)-3-methyl-2-oxopentanoate + L-glutamate</text>
        <dbReference type="Rhea" id="RHEA:24801"/>
        <dbReference type="ChEBI" id="CHEBI:16810"/>
        <dbReference type="ChEBI" id="CHEBI:29985"/>
        <dbReference type="ChEBI" id="CHEBI:35146"/>
        <dbReference type="ChEBI" id="CHEBI:58045"/>
        <dbReference type="EC" id="2.6.1.42"/>
    </reaction>
</comment>
<keyword evidence="10" id="KW-0456">Lyase</keyword>
<comment type="similarity">
    <text evidence="5">Belongs to the class-IV pyridoxal-phosphate-dependent aminotransferase family.</text>
</comment>
<dbReference type="PANTHER" id="PTHR42743">
    <property type="entry name" value="AMINO-ACID AMINOTRANSFERASE"/>
    <property type="match status" value="1"/>
</dbReference>
<evidence type="ECO:0000256" key="6">
    <source>
        <dbReference type="ARBA" id="ARBA00013053"/>
    </source>
</evidence>
<evidence type="ECO:0000256" key="5">
    <source>
        <dbReference type="ARBA" id="ARBA00009320"/>
    </source>
</evidence>
<dbReference type="OrthoDB" id="9805628at2"/>
<dbReference type="EC" id="2.6.1.42" evidence="6"/>
<protein>
    <recommendedName>
        <fullName evidence="6">branched-chain-amino-acid transaminase</fullName>
        <ecNumber evidence="6">2.6.1.42</ecNumber>
    </recommendedName>
</protein>
<dbReference type="InterPro" id="IPR036038">
    <property type="entry name" value="Aminotransferase-like"/>
</dbReference>
<dbReference type="Proteomes" id="UP000294692">
    <property type="component" value="Unassembled WGS sequence"/>
</dbReference>